<accession>A0A8J7BZK9</accession>
<dbReference type="EMBL" id="JACXAE010000118">
    <property type="protein sequence ID" value="MBD2777887.1"/>
    <property type="molecule type" value="Genomic_DNA"/>
</dbReference>
<keyword evidence="1" id="KW-0732">Signal</keyword>
<feature type="signal peptide" evidence="1">
    <location>
        <begin position="1"/>
        <end position="20"/>
    </location>
</feature>
<proteinExistence type="predicted"/>
<feature type="chain" id="PRO_5035297677" description="Proteinase inhibitor I42 chagasin domain-containing protein" evidence="1">
    <location>
        <begin position="21"/>
        <end position="177"/>
    </location>
</feature>
<dbReference type="RefSeq" id="WP_190836940.1">
    <property type="nucleotide sequence ID" value="NZ_CAWPPI010000118.1"/>
</dbReference>
<organism evidence="2 3">
    <name type="scientific">Iningainema tapete BLCC-T55</name>
    <dbReference type="NCBI Taxonomy" id="2748662"/>
    <lineage>
        <taxon>Bacteria</taxon>
        <taxon>Bacillati</taxon>
        <taxon>Cyanobacteriota</taxon>
        <taxon>Cyanophyceae</taxon>
        <taxon>Nostocales</taxon>
        <taxon>Scytonemataceae</taxon>
        <taxon>Iningainema tapete</taxon>
    </lineage>
</organism>
<dbReference type="AlphaFoldDB" id="A0A8J7BZK9"/>
<evidence type="ECO:0000256" key="1">
    <source>
        <dbReference type="SAM" id="SignalP"/>
    </source>
</evidence>
<comment type="caution">
    <text evidence="2">The sequence shown here is derived from an EMBL/GenBank/DDBJ whole genome shotgun (WGS) entry which is preliminary data.</text>
</comment>
<name>A0A8J7BZK9_9CYAN</name>
<protein>
    <recommendedName>
        <fullName evidence="4">Proteinase inhibitor I42 chagasin domain-containing protein</fullName>
    </recommendedName>
</protein>
<evidence type="ECO:0000313" key="3">
    <source>
        <dbReference type="Proteomes" id="UP000629098"/>
    </source>
</evidence>
<dbReference type="PROSITE" id="PS51257">
    <property type="entry name" value="PROKAR_LIPOPROTEIN"/>
    <property type="match status" value="1"/>
</dbReference>
<evidence type="ECO:0000313" key="2">
    <source>
        <dbReference type="EMBL" id="MBD2777887.1"/>
    </source>
</evidence>
<gene>
    <name evidence="2" type="ORF">ICL16_39055</name>
</gene>
<keyword evidence="3" id="KW-1185">Reference proteome</keyword>
<dbReference type="Proteomes" id="UP000629098">
    <property type="component" value="Unassembled WGS sequence"/>
</dbReference>
<evidence type="ECO:0008006" key="4">
    <source>
        <dbReference type="Google" id="ProtNLM"/>
    </source>
</evidence>
<reference evidence="2" key="1">
    <citation type="submission" date="2020-09" db="EMBL/GenBank/DDBJ databases">
        <title>Iningainema tapete sp. nov. (Scytonemataceae, Cyanobacteria) from greenhouses in central Florida (USA) produces two types of nodularin with biosynthetic potential for microcystin-LR and anabaenopeptins.</title>
        <authorList>
            <person name="Berthold D.E."/>
            <person name="Lefler F.W."/>
            <person name="Huang I.-S."/>
            <person name="Abdulla H."/>
            <person name="Zimba P.V."/>
            <person name="Laughinghouse H.D. IV."/>
        </authorList>
    </citation>
    <scope>NUCLEOTIDE SEQUENCE</scope>
    <source>
        <strain evidence="2">BLCCT55</strain>
    </source>
</reference>
<sequence length="177" mass="19755">MRFKAYTTIVVLAGSLSVTACEQVPTQWNQAQQQIQQITKPASDKKIAVEKTEFGIVKVNPADYTVSFTPTNKVLLKEGTAYGWRIQLKDYQGQVTWREVYRLPKAAKTWKNNEKAEFSTSADNIEGVTRRTVYTGNGVIGNTWTVLPGDPTGKHTIEVSIDNRPVGKFEFDVVAAK</sequence>